<evidence type="ECO:0000256" key="2">
    <source>
        <dbReference type="RuleBase" id="RU000363"/>
    </source>
</evidence>
<accession>A0A9X3MXS8</accession>
<dbReference type="SUPFAM" id="SSF51735">
    <property type="entry name" value="NAD(P)-binding Rossmann-fold domains"/>
    <property type="match status" value="2"/>
</dbReference>
<dbReference type="GO" id="GO:0004316">
    <property type="term" value="F:3-oxoacyl-[acyl-carrier-protein] reductase (NADPH) activity"/>
    <property type="evidence" value="ECO:0007669"/>
    <property type="project" value="UniProtKB-EC"/>
</dbReference>
<comment type="caution">
    <text evidence="4">The sequence shown here is derived from an EMBL/GenBank/DDBJ whole genome shotgun (WGS) entry which is preliminary data.</text>
</comment>
<evidence type="ECO:0000259" key="3">
    <source>
        <dbReference type="SMART" id="SM00822"/>
    </source>
</evidence>
<dbReference type="RefSeq" id="WP_270044034.1">
    <property type="nucleotide sequence ID" value="NZ_JAPDOD010000037.1"/>
</dbReference>
<organism evidence="4 5">
    <name type="scientific">Solirubrobacter ginsenosidimutans</name>
    <dbReference type="NCBI Taxonomy" id="490573"/>
    <lineage>
        <taxon>Bacteria</taxon>
        <taxon>Bacillati</taxon>
        <taxon>Actinomycetota</taxon>
        <taxon>Thermoleophilia</taxon>
        <taxon>Solirubrobacterales</taxon>
        <taxon>Solirubrobacteraceae</taxon>
        <taxon>Solirubrobacter</taxon>
    </lineage>
</organism>
<proteinExistence type="inferred from homology"/>
<name>A0A9X3MXS8_9ACTN</name>
<dbReference type="PANTHER" id="PTHR42760">
    <property type="entry name" value="SHORT-CHAIN DEHYDROGENASES/REDUCTASES FAMILY MEMBER"/>
    <property type="match status" value="1"/>
</dbReference>
<dbReference type="Gene3D" id="3.40.50.720">
    <property type="entry name" value="NAD(P)-binding Rossmann-like Domain"/>
    <property type="match status" value="2"/>
</dbReference>
<dbReference type="EC" id="1.1.1.100" evidence="4"/>
<dbReference type="PANTHER" id="PTHR42760:SF78">
    <property type="entry name" value="3-OXOACYL-[ACYL-CARRIER-PROTEIN] REDUCTASE [NADH]"/>
    <property type="match status" value="1"/>
</dbReference>
<dbReference type="InterPro" id="IPR057326">
    <property type="entry name" value="KR_dom"/>
</dbReference>
<dbReference type="PRINTS" id="PR00080">
    <property type="entry name" value="SDRFAMILY"/>
</dbReference>
<dbReference type="NCBIfam" id="NF006110">
    <property type="entry name" value="PRK08261.1"/>
    <property type="match status" value="1"/>
</dbReference>
<dbReference type="PRINTS" id="PR00081">
    <property type="entry name" value="GDHRDH"/>
</dbReference>
<dbReference type="InterPro" id="IPR002347">
    <property type="entry name" value="SDR_fam"/>
</dbReference>
<evidence type="ECO:0000313" key="5">
    <source>
        <dbReference type="Proteomes" id="UP001149140"/>
    </source>
</evidence>
<dbReference type="SMART" id="SM00822">
    <property type="entry name" value="PKS_KR"/>
    <property type="match status" value="1"/>
</dbReference>
<dbReference type="FunFam" id="3.40.50.720:FF:000338">
    <property type="entry name" value="3-oxoacyl-ACP reductase FabG"/>
    <property type="match status" value="1"/>
</dbReference>
<dbReference type="InterPro" id="IPR036291">
    <property type="entry name" value="NAD(P)-bd_dom_sf"/>
</dbReference>
<keyword evidence="4" id="KW-0560">Oxidoreductase</keyword>
<gene>
    <name evidence="4" type="ORF">OM076_31235</name>
</gene>
<reference evidence="4" key="1">
    <citation type="submission" date="2022-10" db="EMBL/GenBank/DDBJ databases">
        <title>The WGS of Solirubrobacter ginsenosidimutans DSM 21036.</title>
        <authorList>
            <person name="Jiang Z."/>
        </authorList>
    </citation>
    <scope>NUCLEOTIDE SEQUENCE</scope>
    <source>
        <strain evidence="4">DSM 21036</strain>
    </source>
</reference>
<evidence type="ECO:0000256" key="1">
    <source>
        <dbReference type="ARBA" id="ARBA00006484"/>
    </source>
</evidence>
<evidence type="ECO:0000313" key="4">
    <source>
        <dbReference type="EMBL" id="MDA0164784.1"/>
    </source>
</evidence>
<protein>
    <submittedName>
        <fullName evidence="4">3-oxoacyl-ACP reductase</fullName>
        <ecNumber evidence="4">1.1.1.100</ecNumber>
    </submittedName>
</protein>
<sequence>MSDRYSQLVRLPVAGTVAKRIGLPQPVTLERGPGPVRGRVLLGGAGRFAEAAARVLADMGVDAATALDDPVREHAAAAGLDAAVFNPEAPADRTFKALVFDATGISSSAELVELQRFFHPTIRRVEPSGRVVVIGDGRRALEGFTRSLAKEVGRGATVNLMQVTPGASIDSTLRFLLSPRSAYVSGQVVRVGAGRAVALSGRTALVTGASRGIGAAIAEVLERDGATVVRLDLRDAELELDITAPDAPEVLAERFAGGLDILVHNAGVTKDRTLAKMPEERWQSLLEVNLLAPERITSALLPLLRDDGRIVCVSSLSAIAGNAGQTNYATSKAGLLDLVADLETERGITINAVAPGFIETQMTAAMPIGVREAGRRMNSLRQGGLPVDVAETVAWLASSGLERNVVRVCGQSLLGC</sequence>
<dbReference type="EMBL" id="JAPDOD010000037">
    <property type="protein sequence ID" value="MDA0164784.1"/>
    <property type="molecule type" value="Genomic_DNA"/>
</dbReference>
<comment type="similarity">
    <text evidence="1 2">Belongs to the short-chain dehydrogenases/reductases (SDR) family.</text>
</comment>
<dbReference type="Pfam" id="PF00106">
    <property type="entry name" value="adh_short"/>
    <property type="match status" value="1"/>
</dbReference>
<dbReference type="Proteomes" id="UP001149140">
    <property type="component" value="Unassembled WGS sequence"/>
</dbReference>
<dbReference type="AlphaFoldDB" id="A0A9X3MXS8"/>
<keyword evidence="5" id="KW-1185">Reference proteome</keyword>
<feature type="domain" description="Ketoreductase" evidence="3">
    <location>
        <begin position="202"/>
        <end position="361"/>
    </location>
</feature>